<protein>
    <submittedName>
        <fullName evidence="3">Thiamine pyrophosphate enzyme, central domain</fullName>
    </submittedName>
</protein>
<dbReference type="InterPro" id="IPR012000">
    <property type="entry name" value="Thiamin_PyroP_enz_cen_dom"/>
</dbReference>
<proteinExistence type="predicted"/>
<sequence>MVLVAGGEVPRYGAVAALGRVADLVDATVMSEAKGADLGFPNTHPRFVGRLGSSPWALDSADVVVLAGVELTEATLPLPDFGDAVVVQVSTDALALRRQHPGRVGILGDPRRLFEGVASRLEAQGGASRAPGVWVREMRARFGTTREALRTRLIDGAGGRVSTAGPADPRRPARRRLARRRRGRGEGAHPARGHTPDATVATPTHREQRGPAVATGPDTRVHTDDGPRSACRWASNGGLVVRSLGSVRISSLRRVSSRVLILQESWWRR</sequence>
<evidence type="ECO:0000259" key="2">
    <source>
        <dbReference type="Pfam" id="PF00205"/>
    </source>
</evidence>
<evidence type="ECO:0000313" key="4">
    <source>
        <dbReference type="Proteomes" id="UP000199614"/>
    </source>
</evidence>
<feature type="domain" description="Thiamine pyrophosphate enzyme central" evidence="2">
    <location>
        <begin position="2"/>
        <end position="113"/>
    </location>
</feature>
<accession>A0A1I5HNZ6</accession>
<dbReference type="SUPFAM" id="SSF52467">
    <property type="entry name" value="DHS-like NAD/FAD-binding domain"/>
    <property type="match status" value="1"/>
</dbReference>
<dbReference type="OrthoDB" id="4494979at2"/>
<feature type="region of interest" description="Disordered" evidence="1">
    <location>
        <begin position="154"/>
        <end position="228"/>
    </location>
</feature>
<dbReference type="Gene3D" id="3.40.50.1220">
    <property type="entry name" value="TPP-binding domain"/>
    <property type="match status" value="1"/>
</dbReference>
<organism evidence="3 4">
    <name type="scientific">Pseudonocardia ammonioxydans</name>
    <dbReference type="NCBI Taxonomy" id="260086"/>
    <lineage>
        <taxon>Bacteria</taxon>
        <taxon>Bacillati</taxon>
        <taxon>Actinomycetota</taxon>
        <taxon>Actinomycetes</taxon>
        <taxon>Pseudonocardiales</taxon>
        <taxon>Pseudonocardiaceae</taxon>
        <taxon>Pseudonocardia</taxon>
    </lineage>
</organism>
<keyword evidence="4" id="KW-1185">Reference proteome</keyword>
<evidence type="ECO:0000256" key="1">
    <source>
        <dbReference type="SAM" id="MobiDB-lite"/>
    </source>
</evidence>
<dbReference type="EMBL" id="FOUY01000071">
    <property type="protein sequence ID" value="SFO50042.1"/>
    <property type="molecule type" value="Genomic_DNA"/>
</dbReference>
<evidence type="ECO:0000313" key="3">
    <source>
        <dbReference type="EMBL" id="SFO50042.1"/>
    </source>
</evidence>
<dbReference type="AlphaFoldDB" id="A0A1I5HNZ6"/>
<dbReference type="GO" id="GO:0000287">
    <property type="term" value="F:magnesium ion binding"/>
    <property type="evidence" value="ECO:0007669"/>
    <property type="project" value="InterPro"/>
</dbReference>
<feature type="compositionally biased region" description="Basic residues" evidence="1">
    <location>
        <begin position="172"/>
        <end position="183"/>
    </location>
</feature>
<name>A0A1I5HNZ6_PSUAM</name>
<gene>
    <name evidence="3" type="ORF">SAMN05216207_10712</name>
</gene>
<dbReference type="Proteomes" id="UP000199614">
    <property type="component" value="Unassembled WGS sequence"/>
</dbReference>
<dbReference type="GO" id="GO:0030976">
    <property type="term" value="F:thiamine pyrophosphate binding"/>
    <property type="evidence" value="ECO:0007669"/>
    <property type="project" value="InterPro"/>
</dbReference>
<dbReference type="Pfam" id="PF00205">
    <property type="entry name" value="TPP_enzyme_M"/>
    <property type="match status" value="1"/>
</dbReference>
<reference evidence="3 4" key="1">
    <citation type="submission" date="2016-10" db="EMBL/GenBank/DDBJ databases">
        <authorList>
            <person name="de Groot N.N."/>
        </authorList>
    </citation>
    <scope>NUCLEOTIDE SEQUENCE [LARGE SCALE GENOMIC DNA]</scope>
    <source>
        <strain evidence="3 4">CGMCC 4.1877</strain>
    </source>
</reference>
<dbReference type="InterPro" id="IPR029035">
    <property type="entry name" value="DHS-like_NAD/FAD-binding_dom"/>
</dbReference>